<name>W4LD85_9BACT</name>
<keyword evidence="3" id="KW-0560">Oxidoreductase</keyword>
<protein>
    <recommendedName>
        <fullName evidence="5">Luciferase-like domain-containing protein</fullName>
    </recommendedName>
</protein>
<comment type="caution">
    <text evidence="6">The sequence shown here is derived from an EMBL/GenBank/DDBJ whole genome shotgun (WGS) entry which is preliminary data.</text>
</comment>
<dbReference type="InterPro" id="IPR036661">
    <property type="entry name" value="Luciferase-like_sf"/>
</dbReference>
<evidence type="ECO:0000256" key="3">
    <source>
        <dbReference type="ARBA" id="ARBA00023002"/>
    </source>
</evidence>
<keyword evidence="4" id="KW-0503">Monooxygenase</keyword>
<dbReference type="GO" id="GO:0008726">
    <property type="term" value="F:alkanesulfonate monooxygenase activity"/>
    <property type="evidence" value="ECO:0007669"/>
    <property type="project" value="TreeGrafter"/>
</dbReference>
<dbReference type="SUPFAM" id="SSF51679">
    <property type="entry name" value="Bacterial luciferase-like"/>
    <property type="match status" value="1"/>
</dbReference>
<dbReference type="PANTHER" id="PTHR42847:SF4">
    <property type="entry name" value="ALKANESULFONATE MONOOXYGENASE-RELATED"/>
    <property type="match status" value="1"/>
</dbReference>
<evidence type="ECO:0000313" key="7">
    <source>
        <dbReference type="Proteomes" id="UP000019140"/>
    </source>
</evidence>
<dbReference type="Pfam" id="PF00296">
    <property type="entry name" value="Bac_luciferase"/>
    <property type="match status" value="1"/>
</dbReference>
<dbReference type="AlphaFoldDB" id="W4LD85"/>
<dbReference type="GO" id="GO:0046306">
    <property type="term" value="P:alkanesulfonate catabolic process"/>
    <property type="evidence" value="ECO:0007669"/>
    <property type="project" value="TreeGrafter"/>
</dbReference>
<organism evidence="6 7">
    <name type="scientific">Candidatus Entotheonella gemina</name>
    <dbReference type="NCBI Taxonomy" id="1429439"/>
    <lineage>
        <taxon>Bacteria</taxon>
        <taxon>Pseudomonadati</taxon>
        <taxon>Nitrospinota/Tectimicrobiota group</taxon>
        <taxon>Candidatus Tectimicrobiota</taxon>
        <taxon>Candidatus Entotheonellia</taxon>
        <taxon>Candidatus Entotheonellales</taxon>
        <taxon>Candidatus Entotheonellaceae</taxon>
        <taxon>Candidatus Entotheonella</taxon>
    </lineage>
</organism>
<feature type="domain" description="Luciferase-like" evidence="5">
    <location>
        <begin position="11"/>
        <end position="244"/>
    </location>
</feature>
<dbReference type="HOGENOM" id="CLU_027853_7_2_7"/>
<dbReference type="Gene3D" id="3.20.20.30">
    <property type="entry name" value="Luciferase-like domain"/>
    <property type="match status" value="1"/>
</dbReference>
<proteinExistence type="predicted"/>
<reference evidence="6 7" key="1">
    <citation type="journal article" date="2014" name="Nature">
        <title>An environmental bacterial taxon with a large and distinct metabolic repertoire.</title>
        <authorList>
            <person name="Wilson M.C."/>
            <person name="Mori T."/>
            <person name="Ruckert C."/>
            <person name="Uria A.R."/>
            <person name="Helf M.J."/>
            <person name="Takada K."/>
            <person name="Gernert C."/>
            <person name="Steffens U.A."/>
            <person name="Heycke N."/>
            <person name="Schmitt S."/>
            <person name="Rinke C."/>
            <person name="Helfrich E.J."/>
            <person name="Brachmann A.O."/>
            <person name="Gurgui C."/>
            <person name="Wakimoto T."/>
            <person name="Kracht M."/>
            <person name="Crusemann M."/>
            <person name="Hentschel U."/>
            <person name="Abe I."/>
            <person name="Matsunaga S."/>
            <person name="Kalinowski J."/>
            <person name="Takeyama H."/>
            <person name="Piel J."/>
        </authorList>
    </citation>
    <scope>NUCLEOTIDE SEQUENCE [LARGE SCALE GENOMIC DNA]</scope>
    <source>
        <strain evidence="7">TSY2</strain>
    </source>
</reference>
<keyword evidence="7" id="KW-1185">Reference proteome</keyword>
<accession>W4LD85</accession>
<sequence>MSVAIGYVPGAFGQGGEDPHFLRKLVELGDQYGYDSIWLSDRIVGHQFSLEPMIALSMVAAYSDKLKFGTSVLALPLRNPVVLAKQIATLDYLSRGRCFPAVGLGQEDPAEYEACGVPKSDRGQRTDEAIELMRRLWEEDSVTHEGQFFTCHNVSVTPKPFLQPSPPVWIGGRSRAAARRVGRVGDGWLVSRATPEDVREGCEIVFDTAAQHERCIEEDHIGVMLSYYISNEGDQAVEKAEPFVTRHRPDVPYTAYSAVGTAEHVAEMIQTYIEAGASKFVVRPLCPGDESMDQLEMMGQEILPLFHKAEAVGAAMEPQVHSRLT</sequence>
<dbReference type="PATRIC" id="fig|1429439.4.peg.7828"/>
<dbReference type="InterPro" id="IPR019921">
    <property type="entry name" value="Lucif-like_OxRdtase_Rv2161c"/>
</dbReference>
<dbReference type="EMBL" id="AZHX01002239">
    <property type="protein sequence ID" value="ETW96048.1"/>
    <property type="molecule type" value="Genomic_DNA"/>
</dbReference>
<evidence type="ECO:0000259" key="5">
    <source>
        <dbReference type="Pfam" id="PF00296"/>
    </source>
</evidence>
<evidence type="ECO:0000256" key="1">
    <source>
        <dbReference type="ARBA" id="ARBA00022630"/>
    </source>
</evidence>
<gene>
    <name evidence="6" type="ORF">ETSY2_47150</name>
</gene>
<dbReference type="NCBIfam" id="TIGR03619">
    <property type="entry name" value="F420_Rv2161c"/>
    <property type="match status" value="1"/>
</dbReference>
<dbReference type="InterPro" id="IPR050172">
    <property type="entry name" value="SsuD_RutA_monooxygenase"/>
</dbReference>
<dbReference type="Proteomes" id="UP000019140">
    <property type="component" value="Unassembled WGS sequence"/>
</dbReference>
<evidence type="ECO:0000256" key="2">
    <source>
        <dbReference type="ARBA" id="ARBA00022643"/>
    </source>
</evidence>
<dbReference type="InterPro" id="IPR011251">
    <property type="entry name" value="Luciferase-like_dom"/>
</dbReference>
<evidence type="ECO:0000313" key="6">
    <source>
        <dbReference type="EMBL" id="ETW96048.1"/>
    </source>
</evidence>
<evidence type="ECO:0000256" key="4">
    <source>
        <dbReference type="ARBA" id="ARBA00023033"/>
    </source>
</evidence>
<keyword evidence="2" id="KW-0288">FMN</keyword>
<keyword evidence="1" id="KW-0285">Flavoprotein</keyword>
<dbReference type="PANTHER" id="PTHR42847">
    <property type="entry name" value="ALKANESULFONATE MONOOXYGENASE"/>
    <property type="match status" value="1"/>
</dbReference>